<dbReference type="EMBL" id="FWYC01000014">
    <property type="protein sequence ID" value="SMD20544.1"/>
    <property type="molecule type" value="Genomic_DNA"/>
</dbReference>
<gene>
    <name evidence="2" type="ORF">SAMN05660733_05918</name>
</gene>
<proteinExistence type="predicted"/>
<evidence type="ECO:0000256" key="1">
    <source>
        <dbReference type="SAM" id="MobiDB-lite"/>
    </source>
</evidence>
<sequence>MTITNVSVAGRTLVTAPLFHALTDRAVTDFGVDPALAPRVVDQALAFLATAGRSTAANVQLRPSKAVDPGWHAFLMYTRPYRAFCVQVAGRFLDHVPDDDPTVSSTRNGAPVHGVASTMQAIARAGFVVDPDLWLIDGAKCGQCHEDGNCSASGGAGDENEDVRYPDK</sequence>
<dbReference type="OrthoDB" id="5328543at2"/>
<dbReference type="RefSeq" id="WP_030475473.1">
    <property type="nucleotide sequence ID" value="NZ_FWYC01000014.1"/>
</dbReference>
<name>A0A1W2FFH9_9PSEU</name>
<evidence type="ECO:0000313" key="3">
    <source>
        <dbReference type="Proteomes" id="UP000192840"/>
    </source>
</evidence>
<keyword evidence="3" id="KW-1185">Reference proteome</keyword>
<dbReference type="Proteomes" id="UP000192840">
    <property type="component" value="Unassembled WGS sequence"/>
</dbReference>
<organism evidence="2 3">
    <name type="scientific">Lentzea albidocapillata</name>
    <dbReference type="NCBI Taxonomy" id="40571"/>
    <lineage>
        <taxon>Bacteria</taxon>
        <taxon>Bacillati</taxon>
        <taxon>Actinomycetota</taxon>
        <taxon>Actinomycetes</taxon>
        <taxon>Pseudonocardiales</taxon>
        <taxon>Pseudonocardiaceae</taxon>
        <taxon>Lentzea</taxon>
    </lineage>
</organism>
<dbReference type="AlphaFoldDB" id="A0A1W2FFH9"/>
<dbReference type="STRING" id="40571.SAMN05660733_05918"/>
<feature type="region of interest" description="Disordered" evidence="1">
    <location>
        <begin position="149"/>
        <end position="168"/>
    </location>
</feature>
<evidence type="ECO:0000313" key="2">
    <source>
        <dbReference type="EMBL" id="SMD20544.1"/>
    </source>
</evidence>
<protein>
    <submittedName>
        <fullName evidence="2">Uncharacterized protein</fullName>
    </submittedName>
</protein>
<reference evidence="3" key="1">
    <citation type="submission" date="2017-04" db="EMBL/GenBank/DDBJ databases">
        <authorList>
            <person name="Varghese N."/>
            <person name="Submissions S."/>
        </authorList>
    </citation>
    <scope>NUCLEOTIDE SEQUENCE [LARGE SCALE GENOMIC DNA]</scope>
    <source>
        <strain evidence="3">DSM 44073</strain>
    </source>
</reference>
<accession>A0A1W2FFH9</accession>